<dbReference type="PROSITE" id="PS50812">
    <property type="entry name" value="PWWP"/>
    <property type="match status" value="1"/>
</dbReference>
<dbReference type="InterPro" id="IPR008698">
    <property type="entry name" value="NDUB7"/>
</dbReference>
<dbReference type="GO" id="GO:0045271">
    <property type="term" value="C:respiratory chain complex I"/>
    <property type="evidence" value="ECO:0000318"/>
    <property type="project" value="GO_Central"/>
</dbReference>
<name>A0A2A6BTA7_PRIPA</name>
<keyword evidence="12" id="KW-1015">Disulfide bond</keyword>
<dbReference type="PANTHER" id="PTHR20900:SF0">
    <property type="entry name" value="NADH DEHYDROGENASE [UBIQUINONE] 1 BETA SUBCOMPLEX SUBUNIT 7"/>
    <property type="match status" value="1"/>
</dbReference>
<evidence type="ECO:0000313" key="15">
    <source>
        <dbReference type="Proteomes" id="UP000005239"/>
    </source>
</evidence>
<reference evidence="14" key="2">
    <citation type="submission" date="2022-06" db="UniProtKB">
        <authorList>
            <consortium name="EnsemblMetazoa"/>
        </authorList>
    </citation>
    <scope>IDENTIFICATION</scope>
    <source>
        <strain evidence="14">PS312</strain>
    </source>
</reference>
<keyword evidence="15" id="KW-1185">Reference proteome</keyword>
<dbReference type="Pfam" id="PF00855">
    <property type="entry name" value="PWWP"/>
    <property type="match status" value="1"/>
</dbReference>
<dbReference type="GO" id="GO:0005743">
    <property type="term" value="C:mitochondrial inner membrane"/>
    <property type="evidence" value="ECO:0007669"/>
    <property type="project" value="UniProtKB-SubCell"/>
</dbReference>
<evidence type="ECO:0000256" key="1">
    <source>
        <dbReference type="ARBA" id="ARBA00003195"/>
    </source>
</evidence>
<dbReference type="Pfam" id="PF05676">
    <property type="entry name" value="NDUF_B7"/>
    <property type="match status" value="1"/>
</dbReference>
<comment type="similarity">
    <text evidence="4">Belongs to the complex I NDUFB7 subunit family.</text>
</comment>
<evidence type="ECO:0000256" key="2">
    <source>
        <dbReference type="ARBA" id="ARBA00004569"/>
    </source>
</evidence>
<dbReference type="GO" id="GO:0005758">
    <property type="term" value="C:mitochondrial intermembrane space"/>
    <property type="evidence" value="ECO:0007669"/>
    <property type="project" value="UniProtKB-SubCell"/>
</dbReference>
<evidence type="ECO:0000256" key="11">
    <source>
        <dbReference type="ARBA" id="ARBA00023136"/>
    </source>
</evidence>
<feature type="region of interest" description="Disordered" evidence="13">
    <location>
        <begin position="358"/>
        <end position="398"/>
    </location>
</feature>
<keyword evidence="9" id="KW-0249">Electron transport</keyword>
<feature type="compositionally biased region" description="Low complexity" evidence="13">
    <location>
        <begin position="370"/>
        <end position="390"/>
    </location>
</feature>
<dbReference type="PROSITE" id="PS51808">
    <property type="entry name" value="CHCH"/>
    <property type="match status" value="1"/>
</dbReference>
<feature type="compositionally biased region" description="Low complexity" evidence="13">
    <location>
        <begin position="414"/>
        <end position="429"/>
    </location>
</feature>
<gene>
    <name evidence="14" type="primary">WBGene00275608</name>
</gene>
<accession>A0A8R1YR70</accession>
<feature type="region of interest" description="Disordered" evidence="13">
    <location>
        <begin position="414"/>
        <end position="438"/>
    </location>
</feature>
<evidence type="ECO:0000313" key="14">
    <source>
        <dbReference type="EnsemblMetazoa" id="PPA37239.1"/>
    </source>
</evidence>
<comment type="subcellular location">
    <subcellularLocation>
        <location evidence="3">Mitochondrion inner membrane</location>
        <topology evidence="3">Peripheral membrane protein</topology>
    </subcellularLocation>
    <subcellularLocation>
        <location evidence="2">Mitochondrion intermembrane space</location>
    </subcellularLocation>
</comment>
<dbReference type="CDD" id="cd05834">
    <property type="entry name" value="PWWP_HRP"/>
    <property type="match status" value="1"/>
</dbReference>
<dbReference type="EnsemblMetazoa" id="PPA37239.1">
    <property type="protein sequence ID" value="PPA37239.1"/>
    <property type="gene ID" value="WBGene00275608"/>
</dbReference>
<evidence type="ECO:0000256" key="12">
    <source>
        <dbReference type="ARBA" id="ARBA00023157"/>
    </source>
</evidence>
<keyword evidence="10" id="KW-0496">Mitochondrion</keyword>
<feature type="compositionally biased region" description="Basic and acidic residues" evidence="13">
    <location>
        <begin position="359"/>
        <end position="369"/>
    </location>
</feature>
<feature type="region of interest" description="Disordered" evidence="13">
    <location>
        <begin position="616"/>
        <end position="686"/>
    </location>
</feature>
<dbReference type="SMART" id="SM00293">
    <property type="entry name" value="PWWP"/>
    <property type="match status" value="1"/>
</dbReference>
<evidence type="ECO:0000256" key="5">
    <source>
        <dbReference type="ARBA" id="ARBA00018677"/>
    </source>
</evidence>
<evidence type="ECO:0000256" key="3">
    <source>
        <dbReference type="ARBA" id="ARBA00004637"/>
    </source>
</evidence>
<dbReference type="SUPFAM" id="SSF63748">
    <property type="entry name" value="Tudor/PWWP/MBT"/>
    <property type="match status" value="1"/>
</dbReference>
<evidence type="ECO:0000256" key="10">
    <source>
        <dbReference type="ARBA" id="ARBA00023128"/>
    </source>
</evidence>
<evidence type="ECO:0000256" key="8">
    <source>
        <dbReference type="ARBA" id="ARBA00022792"/>
    </source>
</evidence>
<accession>A0A2A6BTA7</accession>
<evidence type="ECO:0000256" key="9">
    <source>
        <dbReference type="ARBA" id="ARBA00022982"/>
    </source>
</evidence>
<evidence type="ECO:0000256" key="7">
    <source>
        <dbReference type="ARBA" id="ARBA00022660"/>
    </source>
</evidence>
<organism evidence="14 15">
    <name type="scientific">Pristionchus pacificus</name>
    <name type="common">Parasitic nematode worm</name>
    <dbReference type="NCBI Taxonomy" id="54126"/>
    <lineage>
        <taxon>Eukaryota</taxon>
        <taxon>Metazoa</taxon>
        <taxon>Ecdysozoa</taxon>
        <taxon>Nematoda</taxon>
        <taxon>Chromadorea</taxon>
        <taxon>Rhabditida</taxon>
        <taxon>Rhabditina</taxon>
        <taxon>Diplogasteromorpha</taxon>
        <taxon>Diplogasteroidea</taxon>
        <taxon>Neodiplogasteridae</taxon>
        <taxon>Pristionchus</taxon>
    </lineage>
</organism>
<evidence type="ECO:0000256" key="4">
    <source>
        <dbReference type="ARBA" id="ARBA00008006"/>
    </source>
</evidence>
<feature type="region of interest" description="Disordered" evidence="13">
    <location>
        <begin position="174"/>
        <end position="201"/>
    </location>
</feature>
<keyword evidence="11" id="KW-0472">Membrane</keyword>
<feature type="region of interest" description="Disordered" evidence="13">
    <location>
        <begin position="299"/>
        <end position="318"/>
    </location>
</feature>
<dbReference type="AlphaFoldDB" id="A0A2A6BTA7"/>
<feature type="compositionally biased region" description="Basic residues" evidence="13">
    <location>
        <begin position="644"/>
        <end position="654"/>
    </location>
</feature>
<evidence type="ECO:0000256" key="6">
    <source>
        <dbReference type="ARBA" id="ARBA00022448"/>
    </source>
</evidence>
<keyword evidence="6" id="KW-0813">Transport</keyword>
<dbReference type="Proteomes" id="UP000005239">
    <property type="component" value="Unassembled WGS sequence"/>
</dbReference>
<dbReference type="InterPro" id="IPR000313">
    <property type="entry name" value="PWWP_dom"/>
</dbReference>
<reference evidence="15" key="1">
    <citation type="journal article" date="2008" name="Nat. Genet.">
        <title>The Pristionchus pacificus genome provides a unique perspective on nematode lifestyle and parasitism.</title>
        <authorList>
            <person name="Dieterich C."/>
            <person name="Clifton S.W."/>
            <person name="Schuster L.N."/>
            <person name="Chinwalla A."/>
            <person name="Delehaunty K."/>
            <person name="Dinkelacker I."/>
            <person name="Fulton L."/>
            <person name="Fulton R."/>
            <person name="Godfrey J."/>
            <person name="Minx P."/>
            <person name="Mitreva M."/>
            <person name="Roeseler W."/>
            <person name="Tian H."/>
            <person name="Witte H."/>
            <person name="Yang S.P."/>
            <person name="Wilson R.K."/>
            <person name="Sommer R.J."/>
        </authorList>
    </citation>
    <scope>NUCLEOTIDE SEQUENCE [LARGE SCALE GENOMIC DNA]</scope>
    <source>
        <strain evidence="15">PS312</strain>
    </source>
</reference>
<dbReference type="PANTHER" id="PTHR20900">
    <property type="entry name" value="NADH:UBIQUINONE OXIDOREDUCTASE B18-LIKE SUBUNIT"/>
    <property type="match status" value="1"/>
</dbReference>
<feature type="compositionally biased region" description="Polar residues" evidence="13">
    <location>
        <begin position="626"/>
        <end position="636"/>
    </location>
</feature>
<evidence type="ECO:0000256" key="13">
    <source>
        <dbReference type="SAM" id="MobiDB-lite"/>
    </source>
</evidence>
<comment type="function">
    <text evidence="1">Accessory subunit of the mitochondrial membrane respiratory chain NADH dehydrogenase (Complex I), that is believed not to be involved in catalysis. Complex I functions in the transfer of electrons from NADH to the respiratory chain. The immediate electron acceptor for the enzyme is believed to be ubiquinone.</text>
</comment>
<sequence>MMASTSDSPTHVRDFQANDLIWAKMKGFPPWPAKVLNSNSEPSTSDIPVGRISVMFYGTKETAFMKPSDLFPYLETRHQFEVPRKHKGFNEGVNEIRQSAGLPVDPLFTGESEVIAPPRSPPARTHRSSNNSKLFQDVFLSGFDRNRTKSFNSGGKARSRASSSASLMKTLMQNMKKERSRLNSESSTGSKRRRHAMSESEEQRLVLDAFDTLNPLVDYDPAMLDVDDDNRSKRSRGSSRVFEEYMLSANRLRTRSGSEGGRRSRLISGISGVSDVFDELYDQAQTLFSHDGLMEALDNLPSEGSSGAGGDRARTPEAPLAPLAGTVKFCSDCGCECQPYNKQWRCTSKFCLKLNGPVESDHHSHRDRPSTSNAGGSSSMMSSFHHQQPSTSKYMPYPRADHIPRKVVRVQPTSSIDAADAASTSAGPSISRGLIKDESTMRGGVVKEERMDMDDDERLRRQVGGMEMGRGMDVRMSRRDEFNVSWFRFRILEVGSGYVILGRRSLTGPNQAQDGPDIAAPAARAITNTEGHRETDEVVSSHHLEGGPHARSAGKVEKTPPVSENGLRNCAFCGGAVRPQMCGGNKHSTYRWRCVDKKCRKWYGWVKTSDEIPRDMNKKALGASPDKSSGPGSVDNSPLPEKKRLGRPPKHQGLKIRLGTTKKELEAARPKRKYTKRKDREAAAAAEGVMLGPDGKKLPKAARALSPLTQREAAFRPSTLQRRSRWWTAEKRRNDYSPPRDISGETPMDAVASFRLISQAMRACSVTAANSVGEPGTVAGAMDILMDTLCASVGLVVDTVMAPLVSLLNQFPRFAPTEEINTSLWNSSLVHTPIFQMGTKLSVSVEGGFQPEIAPRTDRPATFDPQYGFEGQRKPREMKATWEEMDQYNLKPGQRDYCAHLLMPLMKCQTENAPFAGHACDSARSAWDKCEYDDYIMRIKEFERERRLLQRKARKEAN</sequence>
<keyword evidence="8" id="KW-0999">Mitochondrion inner membrane</keyword>
<dbReference type="Gene3D" id="2.30.30.140">
    <property type="match status" value="1"/>
</dbReference>
<keyword evidence="7" id="KW-0679">Respiratory chain</keyword>
<proteinExistence type="inferred from homology"/>
<protein>
    <recommendedName>
        <fullName evidence="5">NADH dehydrogenase [ubiquinone] 1 beta subcomplex subunit 7</fullName>
    </recommendedName>
</protein>